<dbReference type="Pfam" id="PF16264">
    <property type="entry name" value="SatD"/>
    <property type="match status" value="1"/>
</dbReference>
<dbReference type="InterPro" id="IPR032580">
    <property type="entry name" value="SatD"/>
</dbReference>
<organism evidence="1 2">
    <name type="scientific">Cryomorpha ignava</name>
    <dbReference type="NCBI Taxonomy" id="101383"/>
    <lineage>
        <taxon>Bacteria</taxon>
        <taxon>Pseudomonadati</taxon>
        <taxon>Bacteroidota</taxon>
        <taxon>Flavobacteriia</taxon>
        <taxon>Flavobacteriales</taxon>
        <taxon>Cryomorphaceae</taxon>
        <taxon>Cryomorpha</taxon>
    </lineage>
</organism>
<name>A0A7K3WTV9_9FLAO</name>
<gene>
    <name evidence="1" type="ORF">G3O08_13195</name>
</gene>
<evidence type="ECO:0000313" key="1">
    <source>
        <dbReference type="EMBL" id="NEN24461.1"/>
    </source>
</evidence>
<dbReference type="EMBL" id="JAAGVY010000026">
    <property type="protein sequence ID" value="NEN24461.1"/>
    <property type="molecule type" value="Genomic_DNA"/>
</dbReference>
<dbReference type="Proteomes" id="UP000486602">
    <property type="component" value="Unassembled WGS sequence"/>
</dbReference>
<keyword evidence="2" id="KW-1185">Reference proteome</keyword>
<dbReference type="RefSeq" id="WP_163285855.1">
    <property type="nucleotide sequence ID" value="NZ_JAAGVY010000026.1"/>
</dbReference>
<accession>A0A7K3WTV9</accession>
<dbReference type="AlphaFoldDB" id="A0A7K3WTV9"/>
<protein>
    <submittedName>
        <fullName evidence="1">Winged helix-turn-helix transcriptional regulator</fullName>
    </submittedName>
</protein>
<sequence length="204" mass="22951">MRAVLTGDIIDSRNVESPQEWINLLKEVLNTFGKTPKDWEIYRGDSFQLELDAEDAFKAVFQLKAGIKTIEQLDVRISIGLGNVEFRANAVTLSNGPAFIHSGEAFDLIQSKKQNLILSCDDKQLTKELNIMLQLAEGLTTDWTQSSAKALYFAFTNPGISQIELSKKLGITQPSVSARLRVAHADEIFSLIDYYTYRIKLFTE</sequence>
<proteinExistence type="predicted"/>
<reference evidence="1 2" key="1">
    <citation type="submission" date="2020-02" db="EMBL/GenBank/DDBJ databases">
        <title>Out from the shadows clarifying the taxonomy of the family Cryomorphaceae and related taxa by utilizing the GTDB taxonomic framework.</title>
        <authorList>
            <person name="Bowman J.P."/>
        </authorList>
    </citation>
    <scope>NUCLEOTIDE SEQUENCE [LARGE SCALE GENOMIC DNA]</scope>
    <source>
        <strain evidence="1 2">QSSC 1-22</strain>
    </source>
</reference>
<comment type="caution">
    <text evidence="1">The sequence shown here is derived from an EMBL/GenBank/DDBJ whole genome shotgun (WGS) entry which is preliminary data.</text>
</comment>
<evidence type="ECO:0000313" key="2">
    <source>
        <dbReference type="Proteomes" id="UP000486602"/>
    </source>
</evidence>